<dbReference type="InterPro" id="IPR000182">
    <property type="entry name" value="GNAT_dom"/>
</dbReference>
<sequence length="167" mass="18642">MYLEKISQSNRIEVVSFFEKQWGTDEMVISSGVYHCATLNGFVYKVDSAKVIGLITYVQKGEHCEIISLDSIKENQGIGSKLLEAVENIAKEKACASIQLVTTNDNLDALRFYQKRGYRLKAILSDAVTRARKQKPTIPYIGNGGIPLIDELLLIKTLNDGDLLETK</sequence>
<keyword evidence="2" id="KW-0808">Transferase</keyword>
<dbReference type="RefSeq" id="WP_143849313.1">
    <property type="nucleotide sequence ID" value="NZ_VLXZ01000008.1"/>
</dbReference>
<dbReference type="EMBL" id="VLXZ01000008">
    <property type="protein sequence ID" value="TSB45973.1"/>
    <property type="molecule type" value="Genomic_DNA"/>
</dbReference>
<dbReference type="AlphaFoldDB" id="A0A553ZX01"/>
<dbReference type="SUPFAM" id="SSF55729">
    <property type="entry name" value="Acyl-CoA N-acyltransferases (Nat)"/>
    <property type="match status" value="1"/>
</dbReference>
<comment type="caution">
    <text evidence="2">The sequence shown here is derived from an EMBL/GenBank/DDBJ whole genome shotgun (WGS) entry which is preliminary data.</text>
</comment>
<evidence type="ECO:0000313" key="2">
    <source>
        <dbReference type="EMBL" id="TSB45973.1"/>
    </source>
</evidence>
<dbReference type="Proteomes" id="UP000318521">
    <property type="component" value="Unassembled WGS sequence"/>
</dbReference>
<dbReference type="Gene3D" id="3.40.630.30">
    <property type="match status" value="1"/>
</dbReference>
<name>A0A553ZX01_9BACI</name>
<feature type="domain" description="N-acetyltransferase" evidence="1">
    <location>
        <begin position="1"/>
        <end position="159"/>
    </location>
</feature>
<evidence type="ECO:0000313" key="3">
    <source>
        <dbReference type="Proteomes" id="UP000318521"/>
    </source>
</evidence>
<dbReference type="OrthoDB" id="7365228at2"/>
<proteinExistence type="predicted"/>
<protein>
    <submittedName>
        <fullName evidence="2">GNAT family N-acetyltransferase</fullName>
    </submittedName>
</protein>
<gene>
    <name evidence="2" type="ORF">FN960_13790</name>
</gene>
<dbReference type="GO" id="GO:0016747">
    <property type="term" value="F:acyltransferase activity, transferring groups other than amino-acyl groups"/>
    <property type="evidence" value="ECO:0007669"/>
    <property type="project" value="InterPro"/>
</dbReference>
<dbReference type="PROSITE" id="PS51186">
    <property type="entry name" value="GNAT"/>
    <property type="match status" value="1"/>
</dbReference>
<dbReference type="CDD" id="cd04301">
    <property type="entry name" value="NAT_SF"/>
    <property type="match status" value="1"/>
</dbReference>
<accession>A0A553ZX01</accession>
<dbReference type="InterPro" id="IPR016181">
    <property type="entry name" value="Acyl_CoA_acyltransferase"/>
</dbReference>
<evidence type="ECO:0000259" key="1">
    <source>
        <dbReference type="PROSITE" id="PS51186"/>
    </source>
</evidence>
<dbReference type="Pfam" id="PF00583">
    <property type="entry name" value="Acetyltransf_1"/>
    <property type="match status" value="1"/>
</dbReference>
<keyword evidence="3" id="KW-1185">Reference proteome</keyword>
<organism evidence="2 3">
    <name type="scientific">Alkalicoccobacillus porphyridii</name>
    <dbReference type="NCBI Taxonomy" id="2597270"/>
    <lineage>
        <taxon>Bacteria</taxon>
        <taxon>Bacillati</taxon>
        <taxon>Bacillota</taxon>
        <taxon>Bacilli</taxon>
        <taxon>Bacillales</taxon>
        <taxon>Bacillaceae</taxon>
        <taxon>Alkalicoccobacillus</taxon>
    </lineage>
</organism>
<reference evidence="2 3" key="1">
    <citation type="submission" date="2019-07" db="EMBL/GenBank/DDBJ databases">
        <authorList>
            <person name="Park Y.J."/>
            <person name="Jeong S.E."/>
            <person name="Jung H.S."/>
        </authorList>
    </citation>
    <scope>NUCLEOTIDE SEQUENCE [LARGE SCALE GENOMIC DNA]</scope>
    <source>
        <strain evidence="3">P16(2019)</strain>
    </source>
</reference>